<dbReference type="Proteomes" id="UP000499080">
    <property type="component" value="Unassembled WGS sequence"/>
</dbReference>
<comment type="caution">
    <text evidence="1">The sequence shown here is derived from an EMBL/GenBank/DDBJ whole genome shotgun (WGS) entry which is preliminary data.</text>
</comment>
<reference evidence="1 2" key="1">
    <citation type="journal article" date="2019" name="Sci. Rep.">
        <title>Orb-weaving spider Araneus ventricosus genome elucidates the spidroin gene catalogue.</title>
        <authorList>
            <person name="Kono N."/>
            <person name="Nakamura H."/>
            <person name="Ohtoshi R."/>
            <person name="Moran D.A.P."/>
            <person name="Shinohara A."/>
            <person name="Yoshida Y."/>
            <person name="Fujiwara M."/>
            <person name="Mori M."/>
            <person name="Tomita M."/>
            <person name="Arakawa K."/>
        </authorList>
    </citation>
    <scope>NUCLEOTIDE SEQUENCE [LARGE SCALE GENOMIC DNA]</scope>
</reference>
<sequence length="121" mass="13746">MQDLAVGLPDPRSCATLYVWTYQGLQILLILAAIGLPHPSHDHECNDQSVVRIRTARNGSPVSEHTENPSVLMINNDRLVVIRFDEIDTSEYEDTDDEGEKRNHHESKKKIAEWKISPLLC</sequence>
<accession>A0A4Y2T620</accession>
<keyword evidence="2" id="KW-1185">Reference proteome</keyword>
<organism evidence="1 2">
    <name type="scientific">Araneus ventricosus</name>
    <name type="common">Orbweaver spider</name>
    <name type="synonym">Epeira ventricosa</name>
    <dbReference type="NCBI Taxonomy" id="182803"/>
    <lineage>
        <taxon>Eukaryota</taxon>
        <taxon>Metazoa</taxon>
        <taxon>Ecdysozoa</taxon>
        <taxon>Arthropoda</taxon>
        <taxon>Chelicerata</taxon>
        <taxon>Arachnida</taxon>
        <taxon>Araneae</taxon>
        <taxon>Araneomorphae</taxon>
        <taxon>Entelegynae</taxon>
        <taxon>Araneoidea</taxon>
        <taxon>Araneidae</taxon>
        <taxon>Araneus</taxon>
    </lineage>
</organism>
<protein>
    <submittedName>
        <fullName evidence="1">Uncharacterized protein</fullName>
    </submittedName>
</protein>
<evidence type="ECO:0000313" key="2">
    <source>
        <dbReference type="Proteomes" id="UP000499080"/>
    </source>
</evidence>
<proteinExistence type="predicted"/>
<evidence type="ECO:0000313" key="1">
    <source>
        <dbReference type="EMBL" id="GBN96068.1"/>
    </source>
</evidence>
<dbReference type="AlphaFoldDB" id="A0A4Y2T620"/>
<name>A0A4Y2T620_ARAVE</name>
<dbReference type="EMBL" id="BGPR01026387">
    <property type="protein sequence ID" value="GBN96068.1"/>
    <property type="molecule type" value="Genomic_DNA"/>
</dbReference>
<gene>
    <name evidence="1" type="ORF">AVEN_261335_1</name>
</gene>